<proteinExistence type="predicted"/>
<dbReference type="CDD" id="cd03765">
    <property type="entry name" value="proteasome_beta_bacterial"/>
    <property type="match status" value="1"/>
</dbReference>
<dbReference type="EMBL" id="DTQM01000029">
    <property type="protein sequence ID" value="HGC41903.1"/>
    <property type="molecule type" value="Genomic_DNA"/>
</dbReference>
<reference evidence="1" key="1">
    <citation type="journal article" date="2020" name="mSystems">
        <title>Genome- and Community-Level Interaction Insights into Carbon Utilization and Element Cycling Functions of Hydrothermarchaeota in Hydrothermal Sediment.</title>
        <authorList>
            <person name="Zhou Z."/>
            <person name="Liu Y."/>
            <person name="Xu W."/>
            <person name="Pan J."/>
            <person name="Luo Z.H."/>
            <person name="Li M."/>
        </authorList>
    </citation>
    <scope>NUCLEOTIDE SEQUENCE</scope>
    <source>
        <strain evidence="1">SpSt-997</strain>
    </source>
</reference>
<dbReference type="PIRSF" id="PIRSF009120">
    <property type="entry name" value="UCP009120_prtse"/>
    <property type="match status" value="1"/>
</dbReference>
<protein>
    <submittedName>
        <fullName evidence="1">Peptidase</fullName>
    </submittedName>
</protein>
<dbReference type="Gene3D" id="3.60.20.10">
    <property type="entry name" value="Glutamine Phosphoribosylpyrophosphate, subunit 1, domain 1"/>
    <property type="match status" value="1"/>
</dbReference>
<accession>A0A8J4H8R3</accession>
<comment type="caution">
    <text evidence="1">The sequence shown here is derived from an EMBL/GenBank/DDBJ whole genome shotgun (WGS) entry which is preliminary data.</text>
</comment>
<organism evidence="1">
    <name type="scientific">Acidicaldus sp</name>
    <dbReference type="NCBI Taxonomy" id="1872105"/>
    <lineage>
        <taxon>Bacteria</taxon>
        <taxon>Pseudomonadati</taxon>
        <taxon>Pseudomonadota</taxon>
        <taxon>Alphaproteobacteria</taxon>
        <taxon>Acetobacterales</taxon>
        <taxon>Acetobacteraceae</taxon>
        <taxon>Acidicaldus</taxon>
    </lineage>
</organism>
<dbReference type="InterPro" id="IPR029055">
    <property type="entry name" value="Ntn_hydrolases_N"/>
</dbReference>
<gene>
    <name evidence="1" type="ORF">ENY07_01595</name>
</gene>
<dbReference type="InterPro" id="IPR016545">
    <property type="entry name" value="UCP009120_prtse"/>
</dbReference>
<name>A0A8J4H8R3_9PROT</name>
<evidence type="ECO:0000313" key="1">
    <source>
        <dbReference type="EMBL" id="HGC41903.1"/>
    </source>
</evidence>
<dbReference type="SUPFAM" id="SSF56235">
    <property type="entry name" value="N-terminal nucleophile aminohydrolases (Ntn hydrolases)"/>
    <property type="match status" value="1"/>
</dbReference>
<sequence>MTYCVGLDLADGLVLLADTRTNAGVDNIATFSKMHVFENTGERVIVLLAAGNLATTQAVVNLLQEGIEIAGKVQTLLNVKSMFHAAQLVGEAVRRVWHIDGPAMQAQKVPFDASFLLGGQIVGRSMRLFQIYSAGNFIEATADTPFLQIGEHKYGKPILDRAALFDTDLYDGVKLTLVSMDSTLRSNLTVGMPIDLLVYRRDSARVELRRRITEDDPYFRMIRERWSEALRDAYRAIPRPDWGYPKRGASDDKSK</sequence>
<dbReference type="AlphaFoldDB" id="A0A8J4H8R3"/>